<dbReference type="CDD" id="cd07132">
    <property type="entry name" value="ALDH_F3AB"/>
    <property type="match status" value="1"/>
</dbReference>
<dbReference type="EMBL" id="JASPKZ010009349">
    <property type="protein sequence ID" value="KAJ9577725.1"/>
    <property type="molecule type" value="Genomic_DNA"/>
</dbReference>
<evidence type="ECO:0000256" key="1">
    <source>
        <dbReference type="ARBA" id="ARBA00009986"/>
    </source>
</evidence>
<name>A0AAD7ZC96_DIPPU</name>
<keyword evidence="9" id="KW-1185">Reference proteome</keyword>
<comment type="caution">
    <text evidence="8">The sequence shown here is derived from an EMBL/GenBank/DDBJ whole genome shotgun (WGS) entry which is preliminary data.</text>
</comment>
<evidence type="ECO:0000259" key="7">
    <source>
        <dbReference type="Pfam" id="PF00171"/>
    </source>
</evidence>
<evidence type="ECO:0000313" key="9">
    <source>
        <dbReference type="Proteomes" id="UP001233999"/>
    </source>
</evidence>
<dbReference type="Gene3D" id="3.40.309.10">
    <property type="entry name" value="Aldehyde Dehydrogenase, Chain A, domain 2"/>
    <property type="match status" value="1"/>
</dbReference>
<protein>
    <recommendedName>
        <fullName evidence="7">Aldehyde dehydrogenase domain-containing protein</fullName>
    </recommendedName>
</protein>
<gene>
    <name evidence="8" type="ORF">L9F63_005718</name>
</gene>
<dbReference type="Proteomes" id="UP001233999">
    <property type="component" value="Unassembled WGS sequence"/>
</dbReference>
<dbReference type="PANTHER" id="PTHR43570">
    <property type="entry name" value="ALDEHYDE DEHYDROGENASE"/>
    <property type="match status" value="1"/>
</dbReference>
<dbReference type="AlphaFoldDB" id="A0AAD7ZC96"/>
<feature type="non-terminal residue" evidence="8">
    <location>
        <position position="1"/>
    </location>
</feature>
<evidence type="ECO:0000256" key="2">
    <source>
        <dbReference type="ARBA" id="ARBA00023002"/>
    </source>
</evidence>
<dbReference type="InterPro" id="IPR016161">
    <property type="entry name" value="Ald_DH/histidinol_DH"/>
</dbReference>
<dbReference type="GO" id="GO:0005737">
    <property type="term" value="C:cytoplasm"/>
    <property type="evidence" value="ECO:0007669"/>
    <property type="project" value="TreeGrafter"/>
</dbReference>
<feature type="coiled-coil region" evidence="5">
    <location>
        <begin position="31"/>
        <end position="59"/>
    </location>
</feature>
<dbReference type="PIRSF" id="PIRSF036492">
    <property type="entry name" value="ALDH"/>
    <property type="match status" value="1"/>
</dbReference>
<dbReference type="Pfam" id="PF00171">
    <property type="entry name" value="Aldedh"/>
    <property type="match status" value="1"/>
</dbReference>
<feature type="active site" evidence="4">
    <location>
        <position position="244"/>
    </location>
</feature>
<sequence length="503" mass="56458">EIQHGGVIVQRARDAFDSGRTRSIEFRRQQLKQMQRMYEENTTEMVEALAKDLRKSKQEAVLFEIQFLINEVTHMLHKLDEWAAPEKPPKPLVNAMDEVVIHKDPYGVVLIIGAWNYPLQLTLLPVSGAIAAGNCVIIKPSEVATETAKLIAELVPRYLDQECYQVVLGGVMETTELLKERFDYIFYTGSTNVGKIVRAAANQHLTPVTLELGGKSLYYQDASDMEMTARRVMWGKCANSGQTCIAPDYILCSKQVEREFVENAKKVLKEFYGENPKNSPDLCRIVSDRHFQRLVGLLKCGTVVVGGESDPTDKFIAPTILVDVKTTDPVMQEEIFGPILPIVNVENAFDAIKFIRSRPHPLTMYVFTKDKSIQDLLITHLRSGSVCMNDTLMQFCVDTLPFGGVGHSGMGAYHGIHSFNTFVHRKSCLVKDFNPIAEKLASKRYPPYSEKNMNFIKFMMKKRRGISMPYLPHLLMFVLGAAVAVGLTAIVTANGHYGDDKSN</sequence>
<evidence type="ECO:0000256" key="5">
    <source>
        <dbReference type="SAM" id="Coils"/>
    </source>
</evidence>
<evidence type="ECO:0000256" key="3">
    <source>
        <dbReference type="ARBA" id="ARBA00023027"/>
    </source>
</evidence>
<dbReference type="InterPro" id="IPR016163">
    <property type="entry name" value="Ald_DH_C"/>
</dbReference>
<proteinExistence type="inferred from homology"/>
<dbReference type="InterPro" id="IPR012394">
    <property type="entry name" value="Aldehyde_DH_NAD(P)"/>
</dbReference>
<evidence type="ECO:0000256" key="4">
    <source>
        <dbReference type="PIRSR" id="PIRSR036492-1"/>
    </source>
</evidence>
<keyword evidence="5" id="KW-0175">Coiled coil</keyword>
<evidence type="ECO:0000313" key="8">
    <source>
        <dbReference type="EMBL" id="KAJ9577725.1"/>
    </source>
</evidence>
<comment type="similarity">
    <text evidence="1">Belongs to the aldehyde dehydrogenase family.</text>
</comment>
<reference evidence="8" key="1">
    <citation type="journal article" date="2023" name="IScience">
        <title>Live-bearing cockroach genome reveals convergent evolutionary mechanisms linked to viviparity in insects and beyond.</title>
        <authorList>
            <person name="Fouks B."/>
            <person name="Harrison M.C."/>
            <person name="Mikhailova A.A."/>
            <person name="Marchal E."/>
            <person name="English S."/>
            <person name="Carruthers M."/>
            <person name="Jennings E.C."/>
            <person name="Chiamaka E.L."/>
            <person name="Frigard R.A."/>
            <person name="Pippel M."/>
            <person name="Attardo G.M."/>
            <person name="Benoit J.B."/>
            <person name="Bornberg-Bauer E."/>
            <person name="Tobe S.S."/>
        </authorList>
    </citation>
    <scope>NUCLEOTIDE SEQUENCE</scope>
    <source>
        <strain evidence="8">Stay&amp;Tobe</strain>
    </source>
</reference>
<accession>A0AAD7ZC96</accession>
<dbReference type="GO" id="GO:0006081">
    <property type="term" value="P:aldehyde metabolic process"/>
    <property type="evidence" value="ECO:0007669"/>
    <property type="project" value="InterPro"/>
</dbReference>
<reference evidence="8" key="2">
    <citation type="submission" date="2023-05" db="EMBL/GenBank/DDBJ databases">
        <authorList>
            <person name="Fouks B."/>
        </authorList>
    </citation>
    <scope>NUCLEOTIDE SEQUENCE</scope>
    <source>
        <strain evidence="8">Stay&amp;Tobe</strain>
        <tissue evidence="8">Testes</tissue>
    </source>
</reference>
<dbReference type="InterPro" id="IPR016162">
    <property type="entry name" value="Ald_DH_N"/>
</dbReference>
<dbReference type="PANTHER" id="PTHR43570:SF16">
    <property type="entry name" value="ALDEHYDE DEHYDROGENASE TYPE III, ISOFORM Q"/>
    <property type="match status" value="1"/>
</dbReference>
<keyword evidence="2" id="KW-0560">Oxidoreductase</keyword>
<keyword evidence="6" id="KW-1133">Transmembrane helix</keyword>
<dbReference type="InterPro" id="IPR015590">
    <property type="entry name" value="Aldehyde_DH_dom"/>
</dbReference>
<evidence type="ECO:0000256" key="6">
    <source>
        <dbReference type="SAM" id="Phobius"/>
    </source>
</evidence>
<feature type="domain" description="Aldehyde dehydrogenase" evidence="7">
    <location>
        <begin position="8"/>
        <end position="427"/>
    </location>
</feature>
<dbReference type="GO" id="GO:0004029">
    <property type="term" value="F:aldehyde dehydrogenase (NAD+) activity"/>
    <property type="evidence" value="ECO:0007669"/>
    <property type="project" value="TreeGrafter"/>
</dbReference>
<keyword evidence="6" id="KW-0472">Membrane</keyword>
<dbReference type="SUPFAM" id="SSF53720">
    <property type="entry name" value="ALDH-like"/>
    <property type="match status" value="1"/>
</dbReference>
<dbReference type="FunFam" id="3.40.309.10:FF:000003">
    <property type="entry name" value="Aldehyde dehydrogenase"/>
    <property type="match status" value="1"/>
</dbReference>
<feature type="transmembrane region" description="Helical" evidence="6">
    <location>
        <begin position="470"/>
        <end position="493"/>
    </location>
</feature>
<feature type="active site" evidence="4">
    <location>
        <position position="211"/>
    </location>
</feature>
<keyword evidence="3" id="KW-0520">NAD</keyword>
<organism evidence="8 9">
    <name type="scientific">Diploptera punctata</name>
    <name type="common">Pacific beetle cockroach</name>
    <dbReference type="NCBI Taxonomy" id="6984"/>
    <lineage>
        <taxon>Eukaryota</taxon>
        <taxon>Metazoa</taxon>
        <taxon>Ecdysozoa</taxon>
        <taxon>Arthropoda</taxon>
        <taxon>Hexapoda</taxon>
        <taxon>Insecta</taxon>
        <taxon>Pterygota</taxon>
        <taxon>Neoptera</taxon>
        <taxon>Polyneoptera</taxon>
        <taxon>Dictyoptera</taxon>
        <taxon>Blattodea</taxon>
        <taxon>Blaberoidea</taxon>
        <taxon>Blaberidae</taxon>
        <taxon>Diplopterinae</taxon>
        <taxon>Diploptera</taxon>
    </lineage>
</organism>
<dbReference type="FunFam" id="3.40.605.10:FF:000004">
    <property type="entry name" value="Aldehyde dehydrogenase"/>
    <property type="match status" value="1"/>
</dbReference>
<keyword evidence="6" id="KW-0812">Transmembrane</keyword>
<dbReference type="Gene3D" id="3.40.605.10">
    <property type="entry name" value="Aldehyde Dehydrogenase, Chain A, domain 1"/>
    <property type="match status" value="1"/>
</dbReference>